<sequence>MNGTNFAPLIDIRIGLMHLSSKVKVAVKLYSPTLSPIQKGLTGDIKYLQLSFKDEDGSRTYYRNRLGDKLMSPLTNAPWIKRLSPSKGEEDGVADVEGRKTRGPHSLGGAVTSAAPTSNNPLLNKVSECLKLHIDRDGGWEDGTVYGGLAAVRDIPQLGTHLPEVSFLATLAEAMEENKPLDVRRVAYNVIQAAKDGWLRSAELRQTLKAHDLPRRLRSVVLKTGCPDHQLSFLKMMEILSEDRYWHPYLREATDLWSDFRRTQQVITILRRVGEIGPPPPVEGHDLSLDNLSLVKIGEHE</sequence>
<organism evidence="2 3">
    <name type="scientific">Thelephora terrestris</name>
    <dbReference type="NCBI Taxonomy" id="56493"/>
    <lineage>
        <taxon>Eukaryota</taxon>
        <taxon>Fungi</taxon>
        <taxon>Dikarya</taxon>
        <taxon>Basidiomycota</taxon>
        <taxon>Agaricomycotina</taxon>
        <taxon>Agaricomycetes</taxon>
        <taxon>Thelephorales</taxon>
        <taxon>Thelephoraceae</taxon>
        <taxon>Thelephora</taxon>
    </lineage>
</organism>
<keyword evidence="3" id="KW-1185">Reference proteome</keyword>
<dbReference type="Proteomes" id="UP000736335">
    <property type="component" value="Unassembled WGS sequence"/>
</dbReference>
<evidence type="ECO:0000313" key="2">
    <source>
        <dbReference type="EMBL" id="KAF9782737.1"/>
    </source>
</evidence>
<dbReference type="AlphaFoldDB" id="A0A9P6HBP7"/>
<dbReference type="EMBL" id="WIUZ02000011">
    <property type="protein sequence ID" value="KAF9782737.1"/>
    <property type="molecule type" value="Genomic_DNA"/>
</dbReference>
<comment type="caution">
    <text evidence="2">The sequence shown here is derived from an EMBL/GenBank/DDBJ whole genome shotgun (WGS) entry which is preliminary data.</text>
</comment>
<name>A0A9P6HBP7_9AGAM</name>
<protein>
    <submittedName>
        <fullName evidence="2">Uncharacterized protein</fullName>
    </submittedName>
</protein>
<reference evidence="2" key="2">
    <citation type="submission" date="2020-11" db="EMBL/GenBank/DDBJ databases">
        <authorList>
            <consortium name="DOE Joint Genome Institute"/>
            <person name="Kuo A."/>
            <person name="Miyauchi S."/>
            <person name="Kiss E."/>
            <person name="Drula E."/>
            <person name="Kohler A."/>
            <person name="Sanchez-Garcia M."/>
            <person name="Andreopoulos B."/>
            <person name="Barry K.W."/>
            <person name="Bonito G."/>
            <person name="Buee M."/>
            <person name="Carver A."/>
            <person name="Chen C."/>
            <person name="Cichocki N."/>
            <person name="Clum A."/>
            <person name="Culley D."/>
            <person name="Crous P.W."/>
            <person name="Fauchery L."/>
            <person name="Girlanda M."/>
            <person name="Hayes R."/>
            <person name="Keri Z."/>
            <person name="Labutti K."/>
            <person name="Lipzen A."/>
            <person name="Lombard V."/>
            <person name="Magnuson J."/>
            <person name="Maillard F."/>
            <person name="Morin E."/>
            <person name="Murat C."/>
            <person name="Nolan M."/>
            <person name="Ohm R."/>
            <person name="Pangilinan J."/>
            <person name="Pereira M."/>
            <person name="Perotto S."/>
            <person name="Peter M."/>
            <person name="Riley R."/>
            <person name="Sitrit Y."/>
            <person name="Stielow B."/>
            <person name="Szollosi G."/>
            <person name="Zifcakova L."/>
            <person name="Stursova M."/>
            <person name="Spatafora J.W."/>
            <person name="Tedersoo L."/>
            <person name="Vaario L.-M."/>
            <person name="Yamada A."/>
            <person name="Yan M."/>
            <person name="Wang P."/>
            <person name="Xu J."/>
            <person name="Bruns T."/>
            <person name="Baldrian P."/>
            <person name="Vilgalys R."/>
            <person name="Henrissat B."/>
            <person name="Grigoriev I.V."/>
            <person name="Hibbett D."/>
            <person name="Nagy L.G."/>
            <person name="Martin F.M."/>
        </authorList>
    </citation>
    <scope>NUCLEOTIDE SEQUENCE</scope>
    <source>
        <strain evidence="2">UH-Tt-Lm1</strain>
    </source>
</reference>
<accession>A0A9P6HBP7</accession>
<reference evidence="2" key="1">
    <citation type="journal article" date="2020" name="Nat. Commun.">
        <title>Large-scale genome sequencing of mycorrhizal fungi provides insights into the early evolution of symbiotic traits.</title>
        <authorList>
            <person name="Miyauchi S."/>
            <person name="Kiss E."/>
            <person name="Kuo A."/>
            <person name="Drula E."/>
            <person name="Kohler A."/>
            <person name="Sanchez-Garcia M."/>
            <person name="Morin E."/>
            <person name="Andreopoulos B."/>
            <person name="Barry K.W."/>
            <person name="Bonito G."/>
            <person name="Buee M."/>
            <person name="Carver A."/>
            <person name="Chen C."/>
            <person name="Cichocki N."/>
            <person name="Clum A."/>
            <person name="Culley D."/>
            <person name="Crous P.W."/>
            <person name="Fauchery L."/>
            <person name="Girlanda M."/>
            <person name="Hayes R.D."/>
            <person name="Keri Z."/>
            <person name="LaButti K."/>
            <person name="Lipzen A."/>
            <person name="Lombard V."/>
            <person name="Magnuson J."/>
            <person name="Maillard F."/>
            <person name="Murat C."/>
            <person name="Nolan M."/>
            <person name="Ohm R.A."/>
            <person name="Pangilinan J."/>
            <person name="Pereira M.F."/>
            <person name="Perotto S."/>
            <person name="Peter M."/>
            <person name="Pfister S."/>
            <person name="Riley R."/>
            <person name="Sitrit Y."/>
            <person name="Stielow J.B."/>
            <person name="Szollosi G."/>
            <person name="Zifcakova L."/>
            <person name="Stursova M."/>
            <person name="Spatafora J.W."/>
            <person name="Tedersoo L."/>
            <person name="Vaario L.M."/>
            <person name="Yamada A."/>
            <person name="Yan M."/>
            <person name="Wang P."/>
            <person name="Xu J."/>
            <person name="Bruns T."/>
            <person name="Baldrian P."/>
            <person name="Vilgalys R."/>
            <person name="Dunand C."/>
            <person name="Henrissat B."/>
            <person name="Grigoriev I.V."/>
            <person name="Hibbett D."/>
            <person name="Nagy L.G."/>
            <person name="Martin F.M."/>
        </authorList>
    </citation>
    <scope>NUCLEOTIDE SEQUENCE</scope>
    <source>
        <strain evidence="2">UH-Tt-Lm1</strain>
    </source>
</reference>
<evidence type="ECO:0000256" key="1">
    <source>
        <dbReference type="SAM" id="MobiDB-lite"/>
    </source>
</evidence>
<proteinExistence type="predicted"/>
<evidence type="ECO:0000313" key="3">
    <source>
        <dbReference type="Proteomes" id="UP000736335"/>
    </source>
</evidence>
<feature type="region of interest" description="Disordered" evidence="1">
    <location>
        <begin position="81"/>
        <end position="115"/>
    </location>
</feature>
<gene>
    <name evidence="2" type="ORF">BJ322DRAFT_1110624</name>
</gene>